<organism evidence="6 7">
    <name type="scientific">Kushneria avicenniae</name>
    <dbReference type="NCBI Taxonomy" id="402385"/>
    <lineage>
        <taxon>Bacteria</taxon>
        <taxon>Pseudomonadati</taxon>
        <taxon>Pseudomonadota</taxon>
        <taxon>Gammaproteobacteria</taxon>
        <taxon>Oceanospirillales</taxon>
        <taxon>Halomonadaceae</taxon>
        <taxon>Kushneria</taxon>
    </lineage>
</organism>
<sequence>MSPDTTARAFWVETPGQGSIRTRPLATPGPDEVRVRACFSAISRGTETLVFHGRVPESEHARMRAPFQEGTFPAPVKYGYSSVGVVEEGPEALRGRYVFCLHPHQDHYIVPVSMVTPLPEALPPERAVLAANMETALNGLWDAAPRIGDRVAVIGAGVVGSLMAWLCRNIPGTRVELIDIDPSRHALAQALGIDFSTPSRARGECDLVIHASGSEGGLQQALSLAGQEATIIEMSWFGKQSITLPLGEAFHSRRLTLRASQVGTVSPSRAARRTHAERMAQALSLLEDDRLDALIDAETPFDALPETMARVTTESGTLCHRIRYTS</sequence>
<keyword evidence="5" id="KW-0560">Oxidoreductase</keyword>
<evidence type="ECO:0000256" key="1">
    <source>
        <dbReference type="ARBA" id="ARBA00001947"/>
    </source>
</evidence>
<evidence type="ECO:0000313" key="7">
    <source>
        <dbReference type="Proteomes" id="UP000199046"/>
    </source>
</evidence>
<evidence type="ECO:0000313" key="6">
    <source>
        <dbReference type="EMBL" id="SFC11184.1"/>
    </source>
</evidence>
<dbReference type="Gene3D" id="3.90.180.10">
    <property type="entry name" value="Medium-chain alcohol dehydrogenases, catalytic domain"/>
    <property type="match status" value="2"/>
</dbReference>
<dbReference type="Proteomes" id="UP000199046">
    <property type="component" value="Unassembled WGS sequence"/>
</dbReference>
<dbReference type="RefSeq" id="WP_090130597.1">
    <property type="nucleotide sequence ID" value="NZ_FOLY01000001.1"/>
</dbReference>
<protein>
    <submittedName>
        <fullName evidence="6">Threonine dehydrogenase</fullName>
    </submittedName>
</protein>
<evidence type="ECO:0000256" key="4">
    <source>
        <dbReference type="ARBA" id="ARBA00022833"/>
    </source>
</evidence>
<dbReference type="OrthoDB" id="9781588at2"/>
<dbReference type="CDD" id="cd08255">
    <property type="entry name" value="2-desacetyl-2-hydroxyethyl_bacteriochlorophyllide_like"/>
    <property type="match status" value="1"/>
</dbReference>
<name>A0A1I1GI03_9GAMM</name>
<dbReference type="PANTHER" id="PTHR43350:SF19">
    <property type="entry name" value="D-GULOSIDE 3-DEHYDROGENASE"/>
    <property type="match status" value="1"/>
</dbReference>
<dbReference type="PANTHER" id="PTHR43350">
    <property type="entry name" value="NAD-DEPENDENT ALCOHOL DEHYDROGENASE"/>
    <property type="match status" value="1"/>
</dbReference>
<comment type="similarity">
    <text evidence="2">Belongs to the zinc-containing alcohol dehydrogenase family.</text>
</comment>
<dbReference type="EMBL" id="FOLY01000001">
    <property type="protein sequence ID" value="SFC11184.1"/>
    <property type="molecule type" value="Genomic_DNA"/>
</dbReference>
<dbReference type="Gene3D" id="3.40.50.720">
    <property type="entry name" value="NAD(P)-binding Rossmann-like Domain"/>
    <property type="match status" value="1"/>
</dbReference>
<dbReference type="InterPro" id="IPR036291">
    <property type="entry name" value="NAD(P)-bd_dom_sf"/>
</dbReference>
<dbReference type="GO" id="GO:0016491">
    <property type="term" value="F:oxidoreductase activity"/>
    <property type="evidence" value="ECO:0007669"/>
    <property type="project" value="UniProtKB-KW"/>
</dbReference>
<keyword evidence="7" id="KW-1185">Reference proteome</keyword>
<dbReference type="GO" id="GO:0046872">
    <property type="term" value="F:metal ion binding"/>
    <property type="evidence" value="ECO:0007669"/>
    <property type="project" value="UniProtKB-KW"/>
</dbReference>
<dbReference type="AlphaFoldDB" id="A0A1I1GI03"/>
<accession>A0A1I1GI03</accession>
<keyword evidence="4" id="KW-0862">Zinc</keyword>
<reference evidence="7" key="1">
    <citation type="submission" date="2016-10" db="EMBL/GenBank/DDBJ databases">
        <authorList>
            <person name="Varghese N."/>
            <person name="Submissions S."/>
        </authorList>
    </citation>
    <scope>NUCLEOTIDE SEQUENCE [LARGE SCALE GENOMIC DNA]</scope>
    <source>
        <strain evidence="7">DSM 23439</strain>
    </source>
</reference>
<keyword evidence="3" id="KW-0479">Metal-binding</keyword>
<comment type="cofactor">
    <cofactor evidence="1">
        <name>Zn(2+)</name>
        <dbReference type="ChEBI" id="CHEBI:29105"/>
    </cofactor>
</comment>
<proteinExistence type="inferred from homology"/>
<evidence type="ECO:0000256" key="3">
    <source>
        <dbReference type="ARBA" id="ARBA00022723"/>
    </source>
</evidence>
<dbReference type="InterPro" id="IPR011032">
    <property type="entry name" value="GroES-like_sf"/>
</dbReference>
<dbReference type="SUPFAM" id="SSF50129">
    <property type="entry name" value="GroES-like"/>
    <property type="match status" value="1"/>
</dbReference>
<evidence type="ECO:0000256" key="5">
    <source>
        <dbReference type="ARBA" id="ARBA00023002"/>
    </source>
</evidence>
<dbReference type="STRING" id="402385.SAMN05421848_0590"/>
<dbReference type="SUPFAM" id="SSF51735">
    <property type="entry name" value="NAD(P)-binding Rossmann-fold domains"/>
    <property type="match status" value="1"/>
</dbReference>
<evidence type="ECO:0000256" key="2">
    <source>
        <dbReference type="ARBA" id="ARBA00008072"/>
    </source>
</evidence>
<gene>
    <name evidence="6" type="ORF">SAMN05421848_0590</name>
</gene>